<evidence type="ECO:0000313" key="2">
    <source>
        <dbReference type="Proteomes" id="UP001371456"/>
    </source>
</evidence>
<evidence type="ECO:0000313" key="1">
    <source>
        <dbReference type="EMBL" id="KAK6776215.1"/>
    </source>
</evidence>
<organism evidence="1 2">
    <name type="scientific">Solanum bulbocastanum</name>
    <name type="common">Wild potato</name>
    <dbReference type="NCBI Taxonomy" id="147425"/>
    <lineage>
        <taxon>Eukaryota</taxon>
        <taxon>Viridiplantae</taxon>
        <taxon>Streptophyta</taxon>
        <taxon>Embryophyta</taxon>
        <taxon>Tracheophyta</taxon>
        <taxon>Spermatophyta</taxon>
        <taxon>Magnoliopsida</taxon>
        <taxon>eudicotyledons</taxon>
        <taxon>Gunneridae</taxon>
        <taxon>Pentapetalae</taxon>
        <taxon>asterids</taxon>
        <taxon>lamiids</taxon>
        <taxon>Solanales</taxon>
        <taxon>Solanaceae</taxon>
        <taxon>Solanoideae</taxon>
        <taxon>Solaneae</taxon>
        <taxon>Solanum</taxon>
    </lineage>
</organism>
<reference evidence="1 2" key="1">
    <citation type="submission" date="2024-02" db="EMBL/GenBank/DDBJ databases">
        <title>de novo genome assembly of Solanum bulbocastanum strain 11H21.</title>
        <authorList>
            <person name="Hosaka A.J."/>
        </authorList>
    </citation>
    <scope>NUCLEOTIDE SEQUENCE [LARGE SCALE GENOMIC DNA]</scope>
    <source>
        <tissue evidence="1">Young leaves</tissue>
    </source>
</reference>
<dbReference type="Proteomes" id="UP001371456">
    <property type="component" value="Unassembled WGS sequence"/>
</dbReference>
<accession>A0AAN8Y1M2</accession>
<protein>
    <submittedName>
        <fullName evidence="1">Uncharacterized protein</fullName>
    </submittedName>
</protein>
<dbReference type="AlphaFoldDB" id="A0AAN8Y1M2"/>
<keyword evidence="2" id="KW-1185">Reference proteome</keyword>
<dbReference type="EMBL" id="JBANQN010000011">
    <property type="protein sequence ID" value="KAK6776215.1"/>
    <property type="molecule type" value="Genomic_DNA"/>
</dbReference>
<comment type="caution">
    <text evidence="1">The sequence shown here is derived from an EMBL/GenBank/DDBJ whole genome shotgun (WGS) entry which is preliminary data.</text>
</comment>
<sequence>MLHLDFKKHIHFFNSSLVHFSNTLTILYNKCNNNNQQVLQSKKATVLQVPHVATNAPTPDPLLNKEDFFAPNPSQMVSYGIKLNINVPLPNRPVESIKLSIRNTTICGQEELDLELRL</sequence>
<name>A0AAN8Y1M2_SOLBU</name>
<proteinExistence type="predicted"/>
<gene>
    <name evidence="1" type="ORF">RDI58_027216</name>
</gene>